<organism evidence="2">
    <name type="scientific">Arabidopsis thaliana</name>
    <name type="common">Mouse-ear cress</name>
    <dbReference type="NCBI Taxonomy" id="3702"/>
    <lineage>
        <taxon>Eukaryota</taxon>
        <taxon>Viridiplantae</taxon>
        <taxon>Streptophyta</taxon>
        <taxon>Embryophyta</taxon>
        <taxon>Tracheophyta</taxon>
        <taxon>Spermatophyta</taxon>
        <taxon>Magnoliopsida</taxon>
        <taxon>eudicotyledons</taxon>
        <taxon>Gunneridae</taxon>
        <taxon>Pentapetalae</taxon>
        <taxon>rosids</taxon>
        <taxon>malvids</taxon>
        <taxon>Brassicales</taxon>
        <taxon>Brassicaceae</taxon>
        <taxon>Camelineae</taxon>
        <taxon>Arabidopsis</taxon>
    </lineage>
</organism>
<sequence>LLIVLFKKQTLRNKDNESRMLLRCFCFCIHSLKFVWYLLA</sequence>
<reference evidence="2" key="1">
    <citation type="submission" date="2000-01" db="EMBL/GenBank/DDBJ databases">
        <authorList>
            <person name="Vercauteren I.J.R."/>
        </authorList>
    </citation>
    <scope>NUCLEOTIDE SEQUENCE</scope>
    <source>
        <tissue evidence="2">Roots</tissue>
    </source>
</reference>
<evidence type="ECO:0000313" key="2">
    <source>
        <dbReference type="EMBL" id="CAB71017.1"/>
    </source>
</evidence>
<evidence type="ECO:0000256" key="1">
    <source>
        <dbReference type="SAM" id="Phobius"/>
    </source>
</evidence>
<proteinExistence type="evidence at transcript level"/>
<protein>
    <submittedName>
        <fullName evidence="2">Uncharacterized protein DiDi 9C-7</fullName>
    </submittedName>
</protein>
<feature type="non-terminal residue" evidence="2">
    <location>
        <position position="40"/>
    </location>
</feature>
<gene>
    <name evidence="2" type="primary">DiDi 9C-7</name>
</gene>
<keyword evidence="1" id="KW-0812">Transmembrane</keyword>
<keyword evidence="1" id="KW-0472">Membrane</keyword>
<feature type="transmembrane region" description="Helical" evidence="1">
    <location>
        <begin position="20"/>
        <end position="39"/>
    </location>
</feature>
<dbReference type="AlphaFoldDB" id="Q9M3S1"/>
<reference evidence="2" key="2">
    <citation type="journal article" date="2001" name="Mol. Plant Microbe Interact.">
        <title>Arabidopsis thaliana genes expressed in the early compatible interaction with root-knot nematodes.</title>
        <authorList>
            <person name="Vercauteren I."/>
            <person name="van der Schueren E."/>
            <person name="Van Montagu M."/>
            <person name="Gheysen G."/>
        </authorList>
    </citation>
    <scope>NUCLEOTIDE SEQUENCE</scope>
    <source>
        <tissue evidence="2">Roots</tissue>
    </source>
</reference>
<feature type="non-terminal residue" evidence="2">
    <location>
        <position position="1"/>
    </location>
</feature>
<dbReference type="EMBL" id="AJ286353">
    <property type="protein sequence ID" value="CAB71017.1"/>
    <property type="molecule type" value="mRNA"/>
</dbReference>
<name>Q9M3S1_ARATH</name>
<accession>Q9M3S1</accession>
<keyword evidence="1" id="KW-1133">Transmembrane helix</keyword>